<dbReference type="Pfam" id="PF13563">
    <property type="entry name" value="2_5_RNA_ligase2"/>
    <property type="match status" value="1"/>
</dbReference>
<dbReference type="SUPFAM" id="SSF55144">
    <property type="entry name" value="LigT-like"/>
    <property type="match status" value="1"/>
</dbReference>
<proteinExistence type="predicted"/>
<sequence length="215" mass="23218">MSPLPTQMRDRWKNRADTPPGKGTVYWHILMGGYPEVRTLAQHAQNQLAEFTGLHMTPLEWLHISTLVAGSTDDIAPNQMQDMLISASRSLTDVPPIGVTLGPVLYHPEAIMLGVEPSDALDPALEAARYATKGVIGREGNTTSGPGTWVPHMTLCYSTAQQSASSLINALGHELPICEITVTKLTLVVQWGPERKWNWQPIGTASLAGTTGVAS</sequence>
<protein>
    <recommendedName>
        <fullName evidence="3">2'-5' RNA ligase family protein</fullName>
    </recommendedName>
</protein>
<accession>A0ABN1FNX9</accession>
<organism evidence="1 2">
    <name type="scientific">Actinomadura livida</name>
    <dbReference type="NCBI Taxonomy" id="79909"/>
    <lineage>
        <taxon>Bacteria</taxon>
        <taxon>Bacillati</taxon>
        <taxon>Actinomycetota</taxon>
        <taxon>Actinomycetes</taxon>
        <taxon>Streptosporangiales</taxon>
        <taxon>Thermomonosporaceae</taxon>
        <taxon>Actinomadura</taxon>
    </lineage>
</organism>
<dbReference type="Proteomes" id="UP001501427">
    <property type="component" value="Unassembled WGS sequence"/>
</dbReference>
<dbReference type="InterPro" id="IPR009097">
    <property type="entry name" value="Cyclic_Pdiesterase"/>
</dbReference>
<keyword evidence="2" id="KW-1185">Reference proteome</keyword>
<gene>
    <name evidence="1" type="ORF">GCM10009546_66200</name>
</gene>
<name>A0ABN1FNX9_9ACTN</name>
<reference evidence="1 2" key="1">
    <citation type="journal article" date="2019" name="Int. J. Syst. Evol. Microbiol.">
        <title>The Global Catalogue of Microorganisms (GCM) 10K type strain sequencing project: providing services to taxonomists for standard genome sequencing and annotation.</title>
        <authorList>
            <consortium name="The Broad Institute Genomics Platform"/>
            <consortium name="The Broad Institute Genome Sequencing Center for Infectious Disease"/>
            <person name="Wu L."/>
            <person name="Ma J."/>
        </authorList>
    </citation>
    <scope>NUCLEOTIDE SEQUENCE [LARGE SCALE GENOMIC DNA]</scope>
    <source>
        <strain evidence="1 2">JCM 10667</strain>
    </source>
</reference>
<comment type="caution">
    <text evidence="1">The sequence shown here is derived from an EMBL/GenBank/DDBJ whole genome shotgun (WGS) entry which is preliminary data.</text>
</comment>
<evidence type="ECO:0008006" key="3">
    <source>
        <dbReference type="Google" id="ProtNLM"/>
    </source>
</evidence>
<evidence type="ECO:0000313" key="2">
    <source>
        <dbReference type="Proteomes" id="UP001501427"/>
    </source>
</evidence>
<evidence type="ECO:0000313" key="1">
    <source>
        <dbReference type="EMBL" id="GAA0594748.1"/>
    </source>
</evidence>
<dbReference type="EMBL" id="BAAAHD010000080">
    <property type="protein sequence ID" value="GAA0594748.1"/>
    <property type="molecule type" value="Genomic_DNA"/>
</dbReference>
<dbReference type="Gene3D" id="3.90.1140.10">
    <property type="entry name" value="Cyclic phosphodiesterase"/>
    <property type="match status" value="1"/>
</dbReference>